<gene>
    <name evidence="7 9" type="primary">mraZ</name>
    <name evidence="9" type="ORF">H5993_02190</name>
</gene>
<dbReference type="SUPFAM" id="SSF89447">
    <property type="entry name" value="AbrB/MazE/MraZ-like"/>
    <property type="match status" value="1"/>
</dbReference>
<comment type="caution">
    <text evidence="9">The sequence shown here is derived from an EMBL/GenBank/DDBJ whole genome shotgun (WGS) entry which is preliminary data.</text>
</comment>
<evidence type="ECO:0000259" key="8">
    <source>
        <dbReference type="PROSITE" id="PS51740"/>
    </source>
</evidence>
<evidence type="ECO:0000256" key="7">
    <source>
        <dbReference type="HAMAP-Rule" id="MF_01008"/>
    </source>
</evidence>
<evidence type="ECO:0000256" key="6">
    <source>
        <dbReference type="ARBA" id="ARBA00023163"/>
    </source>
</evidence>
<keyword evidence="2 7" id="KW-0963">Cytoplasm</keyword>
<protein>
    <recommendedName>
        <fullName evidence="1 7">Transcriptional regulator MraZ</fullName>
    </recommendedName>
</protein>
<reference evidence="9 10" key="1">
    <citation type="journal article" date="2021" name="Sci. Rep.">
        <title>The distribution of antibiotic resistance genes in chicken gut microbiota commensals.</title>
        <authorList>
            <person name="Juricova H."/>
            <person name="Matiasovicova J."/>
            <person name="Kubasova T."/>
            <person name="Cejkova D."/>
            <person name="Rychlik I."/>
        </authorList>
    </citation>
    <scope>NUCLEOTIDE SEQUENCE [LARGE SCALE GENOMIC DNA]</scope>
    <source>
        <strain evidence="9 10">An810</strain>
    </source>
</reference>
<comment type="subunit">
    <text evidence="7">Forms oligomers.</text>
</comment>
<dbReference type="Pfam" id="PF02381">
    <property type="entry name" value="MraZ"/>
    <property type="match status" value="2"/>
</dbReference>
<evidence type="ECO:0000256" key="5">
    <source>
        <dbReference type="ARBA" id="ARBA00023125"/>
    </source>
</evidence>
<accession>A0ABS2EM52</accession>
<keyword evidence="3" id="KW-0677">Repeat</keyword>
<dbReference type="CDD" id="cd16320">
    <property type="entry name" value="MraZ_N"/>
    <property type="match status" value="1"/>
</dbReference>
<evidence type="ECO:0000256" key="3">
    <source>
        <dbReference type="ARBA" id="ARBA00022737"/>
    </source>
</evidence>
<feature type="domain" description="SpoVT-AbrB" evidence="8">
    <location>
        <begin position="5"/>
        <end position="47"/>
    </location>
</feature>
<dbReference type="InterPro" id="IPR035642">
    <property type="entry name" value="MraZ_N"/>
</dbReference>
<dbReference type="HAMAP" id="MF_01008">
    <property type="entry name" value="MraZ"/>
    <property type="match status" value="1"/>
</dbReference>
<feature type="domain" description="SpoVT-AbrB" evidence="8">
    <location>
        <begin position="76"/>
        <end position="119"/>
    </location>
</feature>
<dbReference type="CDD" id="cd16321">
    <property type="entry name" value="MraZ_C"/>
    <property type="match status" value="1"/>
</dbReference>
<evidence type="ECO:0000256" key="1">
    <source>
        <dbReference type="ARBA" id="ARBA00013860"/>
    </source>
</evidence>
<dbReference type="InterPro" id="IPR037914">
    <property type="entry name" value="SpoVT-AbrB_sf"/>
</dbReference>
<dbReference type="Gene3D" id="3.40.1550.20">
    <property type="entry name" value="Transcriptional regulator MraZ domain"/>
    <property type="match status" value="1"/>
</dbReference>
<evidence type="ECO:0000256" key="2">
    <source>
        <dbReference type="ARBA" id="ARBA00022490"/>
    </source>
</evidence>
<dbReference type="RefSeq" id="WP_180870093.1">
    <property type="nucleotide sequence ID" value="NZ_JACJJQ010000006.1"/>
</dbReference>
<keyword evidence="5 7" id="KW-0238">DNA-binding</keyword>
<evidence type="ECO:0000256" key="4">
    <source>
        <dbReference type="ARBA" id="ARBA00023015"/>
    </source>
</evidence>
<dbReference type="InterPro" id="IPR007159">
    <property type="entry name" value="SpoVT-AbrB_dom"/>
</dbReference>
<organism evidence="9 10">
    <name type="scientific">Limosilactobacillus alvi</name>
    <dbReference type="NCBI Taxonomy" id="990412"/>
    <lineage>
        <taxon>Bacteria</taxon>
        <taxon>Bacillati</taxon>
        <taxon>Bacillota</taxon>
        <taxon>Bacilli</taxon>
        <taxon>Lactobacillales</taxon>
        <taxon>Lactobacillaceae</taxon>
        <taxon>Limosilactobacillus</taxon>
    </lineage>
</organism>
<keyword evidence="10" id="KW-1185">Reference proteome</keyword>
<comment type="similarity">
    <text evidence="7">Belongs to the MraZ family.</text>
</comment>
<dbReference type="Proteomes" id="UP000776629">
    <property type="component" value="Unassembled WGS sequence"/>
</dbReference>
<keyword evidence="6 7" id="KW-0804">Transcription</keyword>
<dbReference type="InterPro" id="IPR020603">
    <property type="entry name" value="MraZ_dom"/>
</dbReference>
<proteinExistence type="inferred from homology"/>
<dbReference type="InterPro" id="IPR035644">
    <property type="entry name" value="MraZ_C"/>
</dbReference>
<sequence>MFMGEFNHTIDAKGRLIIPAKFRNQLGEKFVITRGMDQCLAGYPLSEWQKLQTKLATLPMTKKNVRQFVRFLYSAALECEFDKQGRVNLSPTLMKYASLSQQSIIVGVAAHFEIWEPNAWEKYSQEAEDNFADVAENLDFDF</sequence>
<dbReference type="PANTHER" id="PTHR34701">
    <property type="entry name" value="TRANSCRIPTIONAL REGULATOR MRAZ"/>
    <property type="match status" value="1"/>
</dbReference>
<comment type="subcellular location">
    <subcellularLocation>
        <location evidence="7">Cytoplasm</location>
        <location evidence="7">Nucleoid</location>
    </subcellularLocation>
</comment>
<evidence type="ECO:0000313" key="9">
    <source>
        <dbReference type="EMBL" id="MBM6753578.1"/>
    </source>
</evidence>
<dbReference type="NCBIfam" id="TIGR00242">
    <property type="entry name" value="division/cell wall cluster transcriptional repressor MraZ"/>
    <property type="match status" value="1"/>
</dbReference>
<dbReference type="PROSITE" id="PS51740">
    <property type="entry name" value="SPOVT_ABRB"/>
    <property type="match status" value="2"/>
</dbReference>
<dbReference type="PANTHER" id="PTHR34701:SF1">
    <property type="entry name" value="TRANSCRIPTIONAL REGULATOR MRAZ"/>
    <property type="match status" value="1"/>
</dbReference>
<dbReference type="InterPro" id="IPR038619">
    <property type="entry name" value="MraZ_sf"/>
</dbReference>
<dbReference type="InterPro" id="IPR003444">
    <property type="entry name" value="MraZ"/>
</dbReference>
<name>A0ABS2EM52_9LACO</name>
<keyword evidence="4 7" id="KW-0805">Transcription regulation</keyword>
<dbReference type="EMBL" id="JACJJQ010000006">
    <property type="protein sequence ID" value="MBM6753578.1"/>
    <property type="molecule type" value="Genomic_DNA"/>
</dbReference>
<evidence type="ECO:0000313" key="10">
    <source>
        <dbReference type="Proteomes" id="UP000776629"/>
    </source>
</evidence>